<evidence type="ECO:0000313" key="3">
    <source>
        <dbReference type="Proteomes" id="UP000290261"/>
    </source>
</evidence>
<keyword evidence="1" id="KW-0732">Signal</keyword>
<feature type="signal peptide" evidence="1">
    <location>
        <begin position="1"/>
        <end position="18"/>
    </location>
</feature>
<dbReference type="Proteomes" id="UP000290261">
    <property type="component" value="Unassembled WGS sequence"/>
</dbReference>
<dbReference type="EMBL" id="JJMP01000001">
    <property type="protein sequence ID" value="RYC53361.1"/>
    <property type="molecule type" value="Genomic_DNA"/>
</dbReference>
<evidence type="ECO:0000256" key="1">
    <source>
        <dbReference type="SAM" id="SignalP"/>
    </source>
</evidence>
<name>A0A444VRD1_9FLAO</name>
<reference evidence="2 3" key="1">
    <citation type="submission" date="2014-04" db="EMBL/GenBank/DDBJ databases">
        <title>Whole genome of Muricauda olearia.</title>
        <authorList>
            <person name="Zhang X.-H."/>
            <person name="Tang K."/>
        </authorList>
    </citation>
    <scope>NUCLEOTIDE SEQUENCE [LARGE SCALE GENOMIC DNA]</scope>
    <source>
        <strain evidence="2 3">Th120</strain>
    </source>
</reference>
<evidence type="ECO:0000313" key="2">
    <source>
        <dbReference type="EMBL" id="RYC53361.1"/>
    </source>
</evidence>
<dbReference type="AlphaFoldDB" id="A0A444VRD1"/>
<organism evidence="2 3">
    <name type="scientific">Flagellimonas olearia</name>
    <dbReference type="NCBI Taxonomy" id="552546"/>
    <lineage>
        <taxon>Bacteria</taxon>
        <taxon>Pseudomonadati</taxon>
        <taxon>Bacteroidota</taxon>
        <taxon>Flavobacteriia</taxon>
        <taxon>Flavobacteriales</taxon>
        <taxon>Flavobacteriaceae</taxon>
        <taxon>Flagellimonas</taxon>
    </lineage>
</organism>
<sequence>MKKLILPFVLLFFLQAHTQNNATCNCCSENQKAFDFWIGEWIVTNSTNGTLAGESRISREENGCVIRENWTSATPGYTGTSLNFFNIAEQQWEQLWVDNTGAHLKLKGNRVGNQMMLTSGEFTKDDGLMYRNRITWTKNDDGTVRQLWEVLQGEKIVSVAFDGLYKRK</sequence>
<dbReference type="RefSeq" id="WP_129653040.1">
    <property type="nucleotide sequence ID" value="NZ_ML142907.1"/>
</dbReference>
<accession>A0A444VRD1</accession>
<evidence type="ECO:0008006" key="4">
    <source>
        <dbReference type="Google" id="ProtNLM"/>
    </source>
</evidence>
<feature type="chain" id="PRO_5019388432" description="DUF1579 domain-containing protein" evidence="1">
    <location>
        <begin position="19"/>
        <end position="168"/>
    </location>
</feature>
<protein>
    <recommendedName>
        <fullName evidence="4">DUF1579 domain-containing protein</fullName>
    </recommendedName>
</protein>
<gene>
    <name evidence="2" type="ORF">DN53_03825</name>
</gene>
<keyword evidence="3" id="KW-1185">Reference proteome</keyword>
<proteinExistence type="predicted"/>
<comment type="caution">
    <text evidence="2">The sequence shown here is derived from an EMBL/GenBank/DDBJ whole genome shotgun (WGS) entry which is preliminary data.</text>
</comment>